<accession>A0A977KA64</accession>
<proteinExistence type="inferred from homology"/>
<dbReference type="InterPro" id="IPR027417">
    <property type="entry name" value="P-loop_NTPase"/>
</dbReference>
<dbReference type="InterPro" id="IPR011892">
    <property type="entry name" value="Cyt_kin_arch"/>
</dbReference>
<dbReference type="InterPro" id="IPR011994">
    <property type="entry name" value="Cytidylate_kinase_dom"/>
</dbReference>
<dbReference type="Proteomes" id="UP001063698">
    <property type="component" value="Chromosome"/>
</dbReference>
<dbReference type="GO" id="GO:0036431">
    <property type="term" value="F:dCMP kinase activity"/>
    <property type="evidence" value="ECO:0007669"/>
    <property type="project" value="InterPro"/>
</dbReference>
<dbReference type="EMBL" id="CP006868">
    <property type="protein sequence ID" value="UXD21893.1"/>
    <property type="molecule type" value="Genomic_DNA"/>
</dbReference>
<dbReference type="HAMAP" id="MF_00239">
    <property type="entry name" value="Cytidyl_kinase_type2"/>
    <property type="match status" value="1"/>
</dbReference>
<comment type="catalytic activity">
    <reaction evidence="8 10">
        <text>dCMP + ATP = dCDP + ADP</text>
        <dbReference type="Rhea" id="RHEA:25094"/>
        <dbReference type="ChEBI" id="CHEBI:30616"/>
        <dbReference type="ChEBI" id="CHEBI:57566"/>
        <dbReference type="ChEBI" id="CHEBI:58593"/>
        <dbReference type="ChEBI" id="CHEBI:456216"/>
        <dbReference type="EC" id="2.7.4.25"/>
    </reaction>
</comment>
<dbReference type="Gene3D" id="3.40.50.300">
    <property type="entry name" value="P-loop containing nucleotide triphosphate hydrolases"/>
    <property type="match status" value="1"/>
</dbReference>
<dbReference type="NCBIfam" id="TIGR02173">
    <property type="entry name" value="cyt_kin_arch"/>
    <property type="match status" value="1"/>
</dbReference>
<evidence type="ECO:0000256" key="10">
    <source>
        <dbReference type="HAMAP-Rule" id="MF_00239"/>
    </source>
</evidence>
<keyword evidence="3 10" id="KW-0963">Cytoplasm</keyword>
<dbReference type="GO" id="GO:0006220">
    <property type="term" value="P:pyrimidine nucleotide metabolic process"/>
    <property type="evidence" value="ECO:0007669"/>
    <property type="project" value="UniProtKB-UniRule"/>
</dbReference>
<keyword evidence="6 10" id="KW-0418">Kinase</keyword>
<sequence>MPTIVISGPPGSGKSTVAKMLSELLNLPVISAGSIFRSIAREMGMDLVKFNEYAKENPRIDIEIDLRTLKASIEGNVIIEGHLTAWVAPKADLKVYLTAPIRVRAKRIAKRDGIDEEEAMFSILEREKAHWERFKALYGIDITDLSPFDLVVDTSKFRPEEISNMIISYIKRSYS</sequence>
<reference evidence="11" key="1">
    <citation type="submission" date="2013-11" db="EMBL/GenBank/DDBJ databases">
        <title>Comparative genomics of Ignicoccus.</title>
        <authorList>
            <person name="Podar M."/>
        </authorList>
    </citation>
    <scope>NUCLEOTIDE SEQUENCE</scope>
    <source>
        <strain evidence="11">DSM 13166</strain>
    </source>
</reference>
<evidence type="ECO:0000256" key="1">
    <source>
        <dbReference type="ARBA" id="ARBA00004496"/>
    </source>
</evidence>
<evidence type="ECO:0000256" key="6">
    <source>
        <dbReference type="ARBA" id="ARBA00022777"/>
    </source>
</evidence>
<dbReference type="AlphaFoldDB" id="A0A977KA64"/>
<dbReference type="KEGG" id="ipc:IPA_09330"/>
<evidence type="ECO:0000256" key="8">
    <source>
        <dbReference type="ARBA" id="ARBA00047615"/>
    </source>
</evidence>
<dbReference type="EC" id="2.7.4.25" evidence="10"/>
<dbReference type="Pfam" id="PF13189">
    <property type="entry name" value="Cytidylate_kin2"/>
    <property type="match status" value="1"/>
</dbReference>
<keyword evidence="12" id="KW-1185">Reference proteome</keyword>
<evidence type="ECO:0000256" key="7">
    <source>
        <dbReference type="ARBA" id="ARBA00022840"/>
    </source>
</evidence>
<dbReference type="GO" id="GO:0005737">
    <property type="term" value="C:cytoplasm"/>
    <property type="evidence" value="ECO:0007669"/>
    <property type="project" value="UniProtKB-SubCell"/>
</dbReference>
<keyword evidence="4 10" id="KW-0808">Transferase</keyword>
<evidence type="ECO:0000256" key="9">
    <source>
        <dbReference type="ARBA" id="ARBA00048478"/>
    </source>
</evidence>
<dbReference type="SUPFAM" id="SSF52540">
    <property type="entry name" value="P-loop containing nucleoside triphosphate hydrolases"/>
    <property type="match status" value="1"/>
</dbReference>
<feature type="binding site" evidence="10">
    <location>
        <begin position="8"/>
        <end position="16"/>
    </location>
    <ligand>
        <name>ATP</name>
        <dbReference type="ChEBI" id="CHEBI:30616"/>
    </ligand>
</feature>
<evidence type="ECO:0000313" key="11">
    <source>
        <dbReference type="EMBL" id="UXD21893.1"/>
    </source>
</evidence>
<dbReference type="CDD" id="cd02020">
    <property type="entry name" value="CMPK"/>
    <property type="match status" value="1"/>
</dbReference>
<name>A0A977KA64_9CREN</name>
<keyword evidence="7 10" id="KW-0067">ATP-binding</keyword>
<evidence type="ECO:0000256" key="5">
    <source>
        <dbReference type="ARBA" id="ARBA00022741"/>
    </source>
</evidence>
<evidence type="ECO:0000256" key="2">
    <source>
        <dbReference type="ARBA" id="ARBA00011005"/>
    </source>
</evidence>
<comment type="catalytic activity">
    <reaction evidence="9 10">
        <text>CMP + ATP = CDP + ADP</text>
        <dbReference type="Rhea" id="RHEA:11600"/>
        <dbReference type="ChEBI" id="CHEBI:30616"/>
        <dbReference type="ChEBI" id="CHEBI:58069"/>
        <dbReference type="ChEBI" id="CHEBI:60377"/>
        <dbReference type="ChEBI" id="CHEBI:456216"/>
        <dbReference type="EC" id="2.7.4.25"/>
    </reaction>
</comment>
<gene>
    <name evidence="10" type="primary">cmk</name>
    <name evidence="11" type="ORF">IPA_09330</name>
</gene>
<evidence type="ECO:0000256" key="4">
    <source>
        <dbReference type="ARBA" id="ARBA00022679"/>
    </source>
</evidence>
<comment type="subcellular location">
    <subcellularLocation>
        <location evidence="1 10">Cytoplasm</location>
    </subcellularLocation>
</comment>
<evidence type="ECO:0000256" key="3">
    <source>
        <dbReference type="ARBA" id="ARBA00022490"/>
    </source>
</evidence>
<dbReference type="GO" id="GO:0005524">
    <property type="term" value="F:ATP binding"/>
    <property type="evidence" value="ECO:0007669"/>
    <property type="project" value="UniProtKB-UniRule"/>
</dbReference>
<keyword evidence="5 10" id="KW-0547">Nucleotide-binding</keyword>
<protein>
    <recommendedName>
        <fullName evidence="10">Cytidylate kinase</fullName>
        <shortName evidence="10">CK</shortName>
        <ecNumber evidence="10">2.7.4.25</ecNumber>
    </recommendedName>
    <alternativeName>
        <fullName evidence="10">Cytidine monophosphate kinase</fullName>
        <shortName evidence="10">CMP kinase</shortName>
    </alternativeName>
</protein>
<organism evidence="11 12">
    <name type="scientific">Ignicoccus pacificus DSM 13166</name>
    <dbReference type="NCBI Taxonomy" id="940294"/>
    <lineage>
        <taxon>Archaea</taxon>
        <taxon>Thermoproteota</taxon>
        <taxon>Thermoprotei</taxon>
        <taxon>Desulfurococcales</taxon>
        <taxon>Desulfurococcaceae</taxon>
        <taxon>Ignicoccus</taxon>
    </lineage>
</organism>
<evidence type="ECO:0000313" key="12">
    <source>
        <dbReference type="Proteomes" id="UP001063698"/>
    </source>
</evidence>
<comment type="similarity">
    <text evidence="2 10">Belongs to the cytidylate kinase family. Type 2 subfamily.</text>
</comment>